<dbReference type="InterPro" id="IPR032244">
    <property type="entry name" value="LapD_MoxY_N"/>
</dbReference>
<keyword evidence="8" id="KW-0812">Transmembrane</keyword>
<evidence type="ECO:0000259" key="10">
    <source>
        <dbReference type="PROSITE" id="PS50885"/>
    </source>
</evidence>
<dbReference type="InterPro" id="IPR050482">
    <property type="entry name" value="Sensor_HK_TwoCompSys"/>
</dbReference>
<reference evidence="11 12" key="1">
    <citation type="submission" date="2024-04" db="EMBL/GenBank/DDBJ databases">
        <authorList>
            <person name="Cremers G."/>
        </authorList>
    </citation>
    <scope>NUCLEOTIDE SEQUENCE [LARGE SCALE GENOMIC DNA]</scope>
    <source>
        <strain evidence="11">MeCH1-AG</strain>
    </source>
</reference>
<dbReference type="Pfam" id="PF02518">
    <property type="entry name" value="HATPase_c"/>
    <property type="match status" value="1"/>
</dbReference>
<evidence type="ECO:0000256" key="4">
    <source>
        <dbReference type="ARBA" id="ARBA00022553"/>
    </source>
</evidence>
<sequence length="471" mass="52472">MFRQGLSLRVRLNLMIVLTLLSILGLGTAFAVHNARRAVAEEIASSVNLTLQLLEASLTDNRDSMASLNGWLARIGRLDQTRHLRIQVWQAPEGQALRPPDPLRLPERNQAASFEGWPVPAWFAWSVAPSPSVVEKRVERPGDHAILIRIEAHPQDEILEAWNEARGFLMLIGLLAAVIYVLVHITVGRAFRSVGLILEGLKDIEKGAYGKRLPPFPLPEFTRISRAFNHMAAGLDKARDDNRALAQHSLAIQEEERRRLARELHDELGQSVTAIKVMAASLRRSGGDRQHAETVEEIMAICDRLFGVVRAMMRRLHPILLDELGLTASLEDLIENWRARHPQVALEFRCDERVEDCVGAGKIHLFRIVQECLTNASKHAQAARVRIALDRTEPGIQPFPGIRLAVDDDGRGFDPNQPPRGFGLLGIRERVDSLGGRLQLDTRPGAGMSLEILIPCEDLHHAAENHRHAGG</sequence>
<keyword evidence="7" id="KW-0902">Two-component regulatory system</keyword>
<organism evidence="11 12">
    <name type="scientific">Candidatus Methylocalor cossyra</name>
    <dbReference type="NCBI Taxonomy" id="3108543"/>
    <lineage>
        <taxon>Bacteria</taxon>
        <taxon>Pseudomonadati</taxon>
        <taxon>Pseudomonadota</taxon>
        <taxon>Gammaproteobacteria</taxon>
        <taxon>Methylococcales</taxon>
        <taxon>Methylococcaceae</taxon>
        <taxon>Candidatus Methylocalor</taxon>
    </lineage>
</organism>
<dbReference type="Gene3D" id="1.20.5.1930">
    <property type="match status" value="1"/>
</dbReference>
<keyword evidence="6 11" id="KW-0418">Kinase</keyword>
<feature type="domain" description="Histidine kinase" evidence="9">
    <location>
        <begin position="259"/>
        <end position="458"/>
    </location>
</feature>
<accession>A0ABP1C503</accession>
<protein>
    <recommendedName>
        <fullName evidence="3">histidine kinase</fullName>
        <ecNumber evidence="3">2.7.13.3</ecNumber>
    </recommendedName>
</protein>
<dbReference type="Gene3D" id="3.30.565.10">
    <property type="entry name" value="Histidine kinase-like ATPase, C-terminal domain"/>
    <property type="match status" value="1"/>
</dbReference>
<dbReference type="GO" id="GO:0004673">
    <property type="term" value="F:protein histidine kinase activity"/>
    <property type="evidence" value="ECO:0007669"/>
    <property type="project" value="UniProtKB-EC"/>
</dbReference>
<dbReference type="RefSeq" id="WP_348758420.1">
    <property type="nucleotide sequence ID" value="NZ_OZ026884.1"/>
</dbReference>
<keyword evidence="12" id="KW-1185">Reference proteome</keyword>
<evidence type="ECO:0000256" key="5">
    <source>
        <dbReference type="ARBA" id="ARBA00022679"/>
    </source>
</evidence>
<dbReference type="Pfam" id="PF07730">
    <property type="entry name" value="HisKA_3"/>
    <property type="match status" value="1"/>
</dbReference>
<evidence type="ECO:0000256" key="8">
    <source>
        <dbReference type="SAM" id="Phobius"/>
    </source>
</evidence>
<comment type="catalytic activity">
    <reaction evidence="1">
        <text>ATP + protein L-histidine = ADP + protein N-phospho-L-histidine.</text>
        <dbReference type="EC" id="2.7.13.3"/>
    </reaction>
</comment>
<dbReference type="InterPro" id="IPR003660">
    <property type="entry name" value="HAMP_dom"/>
</dbReference>
<dbReference type="SUPFAM" id="SSF55874">
    <property type="entry name" value="ATPase domain of HSP90 chaperone/DNA topoisomerase II/histidine kinase"/>
    <property type="match status" value="1"/>
</dbReference>
<dbReference type="PROSITE" id="PS50885">
    <property type="entry name" value="HAMP"/>
    <property type="match status" value="1"/>
</dbReference>
<evidence type="ECO:0000313" key="11">
    <source>
        <dbReference type="EMBL" id="CAL1238807.1"/>
    </source>
</evidence>
<gene>
    <name evidence="11" type="ORF">MECH1_V1_0019</name>
</gene>
<dbReference type="EC" id="2.7.13.3" evidence="3"/>
<name>A0ABP1C503_9GAMM</name>
<dbReference type="PANTHER" id="PTHR24421">
    <property type="entry name" value="NITRATE/NITRITE SENSOR PROTEIN NARX-RELATED"/>
    <property type="match status" value="1"/>
</dbReference>
<keyword evidence="5 11" id="KW-0808">Transferase</keyword>
<dbReference type="InterPro" id="IPR011712">
    <property type="entry name" value="Sig_transdc_His_kin_sub3_dim/P"/>
</dbReference>
<dbReference type="PANTHER" id="PTHR24421:SF58">
    <property type="entry name" value="SIGNAL TRANSDUCTION HISTIDINE-PROTEIN KINASE_PHOSPHATASE UHPB"/>
    <property type="match status" value="1"/>
</dbReference>
<dbReference type="PROSITE" id="PS50109">
    <property type="entry name" value="HIS_KIN"/>
    <property type="match status" value="1"/>
</dbReference>
<dbReference type="CDD" id="cd06225">
    <property type="entry name" value="HAMP"/>
    <property type="match status" value="1"/>
</dbReference>
<evidence type="ECO:0000256" key="2">
    <source>
        <dbReference type="ARBA" id="ARBA00004370"/>
    </source>
</evidence>
<evidence type="ECO:0000256" key="6">
    <source>
        <dbReference type="ARBA" id="ARBA00022777"/>
    </source>
</evidence>
<dbReference type="Pfam" id="PF16448">
    <property type="entry name" value="LapD_MoxY_N"/>
    <property type="match status" value="1"/>
</dbReference>
<keyword evidence="4" id="KW-0597">Phosphoprotein</keyword>
<dbReference type="CDD" id="cd16917">
    <property type="entry name" value="HATPase_UhpB-NarQ-NarX-like"/>
    <property type="match status" value="1"/>
</dbReference>
<comment type="subcellular location">
    <subcellularLocation>
        <location evidence="2">Membrane</location>
    </subcellularLocation>
</comment>
<dbReference type="InterPro" id="IPR003594">
    <property type="entry name" value="HATPase_dom"/>
</dbReference>
<dbReference type="EMBL" id="OZ026884">
    <property type="protein sequence ID" value="CAL1238807.1"/>
    <property type="molecule type" value="Genomic_DNA"/>
</dbReference>
<dbReference type="InterPro" id="IPR005467">
    <property type="entry name" value="His_kinase_dom"/>
</dbReference>
<dbReference type="SMART" id="SM00387">
    <property type="entry name" value="HATPase_c"/>
    <property type="match status" value="1"/>
</dbReference>
<feature type="domain" description="HAMP" evidence="10">
    <location>
        <begin position="188"/>
        <end position="240"/>
    </location>
</feature>
<keyword evidence="8" id="KW-1133">Transmembrane helix</keyword>
<feature type="transmembrane region" description="Helical" evidence="8">
    <location>
        <begin position="168"/>
        <end position="187"/>
    </location>
</feature>
<evidence type="ECO:0000259" key="9">
    <source>
        <dbReference type="PROSITE" id="PS50109"/>
    </source>
</evidence>
<proteinExistence type="predicted"/>
<evidence type="ECO:0000313" key="12">
    <source>
        <dbReference type="Proteomes" id="UP001497493"/>
    </source>
</evidence>
<dbReference type="Proteomes" id="UP001497493">
    <property type="component" value="Chromosome"/>
</dbReference>
<evidence type="ECO:0000256" key="1">
    <source>
        <dbReference type="ARBA" id="ARBA00000085"/>
    </source>
</evidence>
<dbReference type="InterPro" id="IPR036890">
    <property type="entry name" value="HATPase_C_sf"/>
</dbReference>
<evidence type="ECO:0000256" key="3">
    <source>
        <dbReference type="ARBA" id="ARBA00012438"/>
    </source>
</evidence>
<evidence type="ECO:0000256" key="7">
    <source>
        <dbReference type="ARBA" id="ARBA00023012"/>
    </source>
</evidence>
<keyword evidence="8" id="KW-0472">Membrane</keyword>